<sequence>MGSSSSSSRGGTGSPLVFQNIRIEDREKDVRIVYVWVGLRSLISWWGANHWSVILKLSNGQYVCQQKNTNHYVACKVENSLGDAARQTWGEEGRKVRLSCYGECDVSWSTFHSNFREHSRYSYITDDCQNYARKLVDYLTGNFVGMFPIEDGPEFW</sequence>
<dbReference type="AlphaFoldDB" id="A0A151Z8Q8"/>
<dbReference type="OMA" id="ISWWGAN"/>
<evidence type="ECO:0000313" key="1">
    <source>
        <dbReference type="EMBL" id="KYQ90321.1"/>
    </source>
</evidence>
<proteinExistence type="predicted"/>
<protein>
    <submittedName>
        <fullName evidence="1">Uncharacterized protein</fullName>
    </submittedName>
</protein>
<gene>
    <name evidence="1" type="ORF">DLAC_08925</name>
</gene>
<dbReference type="OrthoDB" id="17902at2759"/>
<dbReference type="InParanoid" id="A0A151Z8Q8"/>
<accession>A0A151Z8Q8</accession>
<comment type="caution">
    <text evidence="1">The sequence shown here is derived from an EMBL/GenBank/DDBJ whole genome shotgun (WGS) entry which is preliminary data.</text>
</comment>
<reference evidence="1 2" key="1">
    <citation type="submission" date="2015-12" db="EMBL/GenBank/DDBJ databases">
        <title>Dictyostelia acquired genes for synthesis and detection of signals that induce cell-type specialization by lateral gene transfer from prokaryotes.</title>
        <authorList>
            <person name="Gloeckner G."/>
            <person name="Schaap P."/>
        </authorList>
    </citation>
    <scope>NUCLEOTIDE SEQUENCE [LARGE SCALE GENOMIC DNA]</scope>
    <source>
        <strain evidence="1 2">TK</strain>
    </source>
</reference>
<evidence type="ECO:0000313" key="2">
    <source>
        <dbReference type="Proteomes" id="UP000076078"/>
    </source>
</evidence>
<name>A0A151Z8Q8_TIELA</name>
<dbReference type="Proteomes" id="UP000076078">
    <property type="component" value="Unassembled WGS sequence"/>
</dbReference>
<organism evidence="1 2">
    <name type="scientific">Tieghemostelium lacteum</name>
    <name type="common">Slime mold</name>
    <name type="synonym">Dictyostelium lacteum</name>
    <dbReference type="NCBI Taxonomy" id="361077"/>
    <lineage>
        <taxon>Eukaryota</taxon>
        <taxon>Amoebozoa</taxon>
        <taxon>Evosea</taxon>
        <taxon>Eumycetozoa</taxon>
        <taxon>Dictyostelia</taxon>
        <taxon>Dictyosteliales</taxon>
        <taxon>Raperosteliaceae</taxon>
        <taxon>Tieghemostelium</taxon>
    </lineage>
</organism>
<keyword evidence="2" id="KW-1185">Reference proteome</keyword>
<dbReference type="EMBL" id="LODT01000037">
    <property type="protein sequence ID" value="KYQ90321.1"/>
    <property type="molecule type" value="Genomic_DNA"/>
</dbReference>